<sequence>MRKFAKAANEAFAVPVGKISNLCTIQLVPLPGFLPENKLTRIKSIPMKYIVCAEPGHFELKDKPEVSRQENEALLQVKKVGICGTDLHAYAGNQAFFTYPRILGHELAAEVLEISPNERGIKAGDKVVIMPYVSCGKCYACKSGKTNCCSNIKVLGIHTDGGMQERIAVPVNLLLPANDLSHDEIAIVEPLAIGAHAIRRADVRENEYVAVIGCGPIGLGIAKLAQDRGAKVIALDINEQRLQYCKRAFAVDHIVNVSNRPLEAIAEITGGNMAAAVFDATGNKRALETGPDYMAHGGRFVLVGLSKGDLTFQHPAIHAKETTLMCSRNATLEDFQHVMDVLSKKHFPVQPFITHNVKYTEMIENFDHWLNPDNGVIKATVDFEF</sequence>
<evidence type="ECO:0000313" key="4">
    <source>
        <dbReference type="EMBL" id="MDN5216877.1"/>
    </source>
</evidence>
<dbReference type="Proteomes" id="UP001172083">
    <property type="component" value="Unassembled WGS sequence"/>
</dbReference>
<dbReference type="Pfam" id="PF00107">
    <property type="entry name" value="ADH_zinc_N"/>
    <property type="match status" value="1"/>
</dbReference>
<dbReference type="SUPFAM" id="SSF50129">
    <property type="entry name" value="GroES-like"/>
    <property type="match status" value="1"/>
</dbReference>
<organism evidence="4 5">
    <name type="scientific">Agaribacillus aureus</name>
    <dbReference type="NCBI Taxonomy" id="3051825"/>
    <lineage>
        <taxon>Bacteria</taxon>
        <taxon>Pseudomonadati</taxon>
        <taxon>Bacteroidota</taxon>
        <taxon>Cytophagia</taxon>
        <taxon>Cytophagales</taxon>
        <taxon>Splendidivirgaceae</taxon>
        <taxon>Agaribacillus</taxon>
    </lineage>
</organism>
<evidence type="ECO:0000313" key="5">
    <source>
        <dbReference type="Proteomes" id="UP001172083"/>
    </source>
</evidence>
<feature type="domain" description="Alcohol dehydrogenase-like C-terminal" evidence="2">
    <location>
        <begin position="216"/>
        <end position="343"/>
    </location>
</feature>
<reference evidence="4" key="1">
    <citation type="submission" date="2023-06" db="EMBL/GenBank/DDBJ databases">
        <title>Genomic of Agaribacillus aureum.</title>
        <authorList>
            <person name="Wang G."/>
        </authorList>
    </citation>
    <scope>NUCLEOTIDE SEQUENCE</scope>
    <source>
        <strain evidence="4">BMA12</strain>
    </source>
</reference>
<accession>A0ABT8LGH8</accession>
<evidence type="ECO:0000259" key="3">
    <source>
        <dbReference type="Pfam" id="PF08240"/>
    </source>
</evidence>
<dbReference type="PANTHER" id="PTHR43401:SF3">
    <property type="entry name" value="L-GALACTONATE-5-DEHYDROGENASE"/>
    <property type="match status" value="1"/>
</dbReference>
<name>A0ABT8LGH8_9BACT</name>
<keyword evidence="5" id="KW-1185">Reference proteome</keyword>
<dbReference type="EMBL" id="JAUJEB010000011">
    <property type="protein sequence ID" value="MDN5216877.1"/>
    <property type="molecule type" value="Genomic_DNA"/>
</dbReference>
<keyword evidence="1" id="KW-0560">Oxidoreductase</keyword>
<protein>
    <submittedName>
        <fullName evidence="4">Zinc-binding alcohol dehydrogenase family protein</fullName>
    </submittedName>
</protein>
<dbReference type="InterPro" id="IPR013149">
    <property type="entry name" value="ADH-like_C"/>
</dbReference>
<gene>
    <name evidence="4" type="ORF">QQ020_32700</name>
</gene>
<dbReference type="InterPro" id="IPR050129">
    <property type="entry name" value="Zn_alcohol_dh"/>
</dbReference>
<dbReference type="Gene3D" id="3.40.50.720">
    <property type="entry name" value="NAD(P)-binding Rossmann-like Domain"/>
    <property type="match status" value="1"/>
</dbReference>
<proteinExistence type="predicted"/>
<dbReference type="CDD" id="cd08261">
    <property type="entry name" value="Zn_ADH7"/>
    <property type="match status" value="1"/>
</dbReference>
<comment type="caution">
    <text evidence="4">The sequence shown here is derived from an EMBL/GenBank/DDBJ whole genome shotgun (WGS) entry which is preliminary data.</text>
</comment>
<dbReference type="InterPro" id="IPR036291">
    <property type="entry name" value="NAD(P)-bd_dom_sf"/>
</dbReference>
<dbReference type="SUPFAM" id="SSF51735">
    <property type="entry name" value="NAD(P)-binding Rossmann-fold domains"/>
    <property type="match status" value="1"/>
</dbReference>
<dbReference type="RefSeq" id="WP_346762214.1">
    <property type="nucleotide sequence ID" value="NZ_JAUJEB010000011.1"/>
</dbReference>
<dbReference type="Pfam" id="PF08240">
    <property type="entry name" value="ADH_N"/>
    <property type="match status" value="1"/>
</dbReference>
<dbReference type="PANTHER" id="PTHR43401">
    <property type="entry name" value="L-THREONINE 3-DEHYDROGENASE"/>
    <property type="match status" value="1"/>
</dbReference>
<dbReference type="Gene3D" id="3.90.180.10">
    <property type="entry name" value="Medium-chain alcohol dehydrogenases, catalytic domain"/>
    <property type="match status" value="1"/>
</dbReference>
<evidence type="ECO:0000259" key="2">
    <source>
        <dbReference type="Pfam" id="PF00107"/>
    </source>
</evidence>
<dbReference type="InterPro" id="IPR011032">
    <property type="entry name" value="GroES-like_sf"/>
</dbReference>
<evidence type="ECO:0000256" key="1">
    <source>
        <dbReference type="ARBA" id="ARBA00023002"/>
    </source>
</evidence>
<dbReference type="InterPro" id="IPR013154">
    <property type="entry name" value="ADH-like_N"/>
</dbReference>
<feature type="domain" description="Alcohol dehydrogenase-like N-terminal" evidence="3">
    <location>
        <begin position="70"/>
        <end position="178"/>
    </location>
</feature>